<dbReference type="InterPro" id="IPR048951">
    <property type="entry name" value="Ppx_C"/>
</dbReference>
<proteinExistence type="predicted"/>
<dbReference type="Proteomes" id="UP000258927">
    <property type="component" value="Chromosome"/>
</dbReference>
<dbReference type="SUPFAM" id="SSF109604">
    <property type="entry name" value="HD-domain/PDEase-like"/>
    <property type="match status" value="1"/>
</dbReference>
<dbReference type="InterPro" id="IPR003695">
    <property type="entry name" value="Ppx_GppA_N"/>
</dbReference>
<gene>
    <name evidence="3" type="ORF">MXMO3_01964</name>
</gene>
<dbReference type="GO" id="GO:0016462">
    <property type="term" value="F:pyrophosphatase activity"/>
    <property type="evidence" value="ECO:0007669"/>
    <property type="project" value="TreeGrafter"/>
</dbReference>
<evidence type="ECO:0000313" key="3">
    <source>
        <dbReference type="EMBL" id="AVX04488.1"/>
    </source>
</evidence>
<feature type="domain" description="Exopolyphosphatase C-terminal" evidence="2">
    <location>
        <begin position="326"/>
        <end position="510"/>
    </location>
</feature>
<name>A0A2R4MEL6_9HYPH</name>
<evidence type="ECO:0000259" key="2">
    <source>
        <dbReference type="Pfam" id="PF21697"/>
    </source>
</evidence>
<dbReference type="InterPro" id="IPR050273">
    <property type="entry name" value="GppA/Ppx_hydrolase"/>
</dbReference>
<sequence length="514" mass="56106">MIKSFVKALRKPTAQGRIGGDNPIAVLDIGSNSVRLVIYERHVRALTPLYNEKVACGLGRGIAHSGELNAKGVERALTGMRRFAMVCELTKVETLYVLATAATRDAKNGAEFITAVQEIMGVEVQILSGEEEAHYAALGTLAGMPNQRGLLGDFGGGSLELAGLDGDNVFGGESYTLGAIRLQDDSDDDALKALELARKQLEQSPLIRNQHLPEFVAIGGTWRALAKLHQITHEYPLSMVQGYRVDAPDMLALCDHVLKRAKKGELPEEAQSLSSNRRTLLPFGAAALKAVLEIGAFSSVKFSALGLREGYLFGQLSDDDQRADPLLLACRDYSLLRSRAPAHSADLSAFTSAFFTQLQIEESGALKRLREAACLLSDVSWRGHPDYRGAQAVDLVTLGSFVGLDHAERAYIAMVLAARYNGLKAKKLGHDHILNLCKESHRDHALMVAAIYRVAYLLSAAMPGVLNQLSWLADDEKLYLCIPKGLEFLAAEKMIRRFDQLASLVDRQAEIRIN</sequence>
<evidence type="ECO:0000259" key="1">
    <source>
        <dbReference type="Pfam" id="PF02541"/>
    </source>
</evidence>
<dbReference type="RefSeq" id="WP_117395751.1">
    <property type="nucleotide sequence ID" value="NZ_CP021330.1"/>
</dbReference>
<keyword evidence="4" id="KW-1185">Reference proteome</keyword>
<dbReference type="EMBL" id="CP021330">
    <property type="protein sequence ID" value="AVX04488.1"/>
    <property type="molecule type" value="Genomic_DNA"/>
</dbReference>
<dbReference type="PANTHER" id="PTHR30005:SF0">
    <property type="entry name" value="RETROGRADE REGULATION PROTEIN 2"/>
    <property type="match status" value="1"/>
</dbReference>
<protein>
    <submittedName>
        <fullName evidence="3">Exopolyphosphatase</fullName>
    </submittedName>
</protein>
<dbReference type="AlphaFoldDB" id="A0A2R4MEL6"/>
<evidence type="ECO:0000313" key="4">
    <source>
        <dbReference type="Proteomes" id="UP000258927"/>
    </source>
</evidence>
<accession>A0A2R4MEL6</accession>
<dbReference type="Pfam" id="PF21697">
    <property type="entry name" value="Ppx_C"/>
    <property type="match status" value="1"/>
</dbReference>
<dbReference type="Gene3D" id="3.30.420.40">
    <property type="match status" value="1"/>
</dbReference>
<dbReference type="KEGG" id="mmyr:MXMO3_01964"/>
<dbReference type="Gene3D" id="1.10.3210.10">
    <property type="entry name" value="Hypothetical protein af1432"/>
    <property type="match status" value="1"/>
</dbReference>
<reference evidence="3 4" key="1">
    <citation type="submission" date="2017-05" db="EMBL/GenBank/DDBJ databases">
        <title>Genome Analysis of Maritalea myrionectae HL2708#5.</title>
        <authorList>
            <consortium name="Cotde Inc.-PKNU"/>
            <person name="Jang D."/>
            <person name="Oh H.-M."/>
        </authorList>
    </citation>
    <scope>NUCLEOTIDE SEQUENCE [LARGE SCALE GENOMIC DNA]</scope>
    <source>
        <strain evidence="3 4">HL2708#5</strain>
    </source>
</reference>
<dbReference type="SUPFAM" id="SSF53067">
    <property type="entry name" value="Actin-like ATPase domain"/>
    <property type="match status" value="2"/>
</dbReference>
<dbReference type="STRING" id="1122213.GCA_000423365_02264"/>
<feature type="domain" description="Ppx/GppA phosphatase N-terminal" evidence="1">
    <location>
        <begin position="38"/>
        <end position="316"/>
    </location>
</feature>
<dbReference type="InterPro" id="IPR043129">
    <property type="entry name" value="ATPase_NBD"/>
</dbReference>
<dbReference type="CDD" id="cd24052">
    <property type="entry name" value="ASKHA_NBD_HpPPX-GppA-like"/>
    <property type="match status" value="1"/>
</dbReference>
<dbReference type="Pfam" id="PF02541">
    <property type="entry name" value="Ppx-GppA"/>
    <property type="match status" value="1"/>
</dbReference>
<organism evidence="3 4">
    <name type="scientific">Maritalea myrionectae</name>
    <dbReference type="NCBI Taxonomy" id="454601"/>
    <lineage>
        <taxon>Bacteria</taxon>
        <taxon>Pseudomonadati</taxon>
        <taxon>Pseudomonadota</taxon>
        <taxon>Alphaproteobacteria</taxon>
        <taxon>Hyphomicrobiales</taxon>
        <taxon>Devosiaceae</taxon>
        <taxon>Maritalea</taxon>
    </lineage>
</organism>
<dbReference type="PANTHER" id="PTHR30005">
    <property type="entry name" value="EXOPOLYPHOSPHATASE"/>
    <property type="match status" value="1"/>
</dbReference>
<dbReference type="Gene3D" id="3.30.420.150">
    <property type="entry name" value="Exopolyphosphatase. Domain 2"/>
    <property type="match status" value="1"/>
</dbReference>